<dbReference type="InterPro" id="IPR001789">
    <property type="entry name" value="Sig_transdc_resp-reg_receiver"/>
</dbReference>
<dbReference type="GO" id="GO:0000987">
    <property type="term" value="F:cis-regulatory region sequence-specific DNA binding"/>
    <property type="evidence" value="ECO:0007669"/>
    <property type="project" value="UniProtKB-ARBA"/>
</dbReference>
<dbReference type="SMART" id="SM00862">
    <property type="entry name" value="Trans_reg_C"/>
    <property type="match status" value="1"/>
</dbReference>
<sequence length="227" mass="25125">MQTILVIEDEQSIADTVVHSIEREGHAAVWCERGLEGLERVRAGDCALVVLDVGLPDISGFELCKAIRTFSQVPVIFLTARDDEIDKIVGLEIGADDYVTKPFSPRELTARIKTVLRRSAAGVKDTKGEGEKRLRIDPDKLQAVFAGRKLDLTRYEFKLLALLAAHPGRVYSREAIMDAVWGGDSPSLDRTVDAHVKSLRAKLREIDGSLDMILTHRGMGYALRDDA</sequence>
<evidence type="ECO:0000256" key="6">
    <source>
        <dbReference type="ARBA" id="ARBA00023125"/>
    </source>
</evidence>
<dbReference type="CDD" id="cd00383">
    <property type="entry name" value="trans_reg_C"/>
    <property type="match status" value="1"/>
</dbReference>
<dbReference type="FunFam" id="3.40.50.2300:FF:000021">
    <property type="entry name" value="Two-component system response regulator KdpE"/>
    <property type="match status" value="1"/>
</dbReference>
<dbReference type="Gene3D" id="1.10.10.10">
    <property type="entry name" value="Winged helix-like DNA-binding domain superfamily/Winged helix DNA-binding domain"/>
    <property type="match status" value="1"/>
</dbReference>
<dbReference type="NCBIfam" id="NF008296">
    <property type="entry name" value="PRK11083.1"/>
    <property type="match status" value="1"/>
</dbReference>
<evidence type="ECO:0000256" key="3">
    <source>
        <dbReference type="ARBA" id="ARBA00022553"/>
    </source>
</evidence>
<dbReference type="Pfam" id="PF00486">
    <property type="entry name" value="Trans_reg_C"/>
    <property type="match status" value="1"/>
</dbReference>
<comment type="subcellular location">
    <subcellularLocation>
        <location evidence="1">Cytoplasm</location>
    </subcellularLocation>
</comment>
<dbReference type="Pfam" id="PF00072">
    <property type="entry name" value="Response_reg"/>
    <property type="match status" value="1"/>
</dbReference>
<keyword evidence="6 9" id="KW-0238">DNA-binding</keyword>
<dbReference type="InterPro" id="IPR011006">
    <property type="entry name" value="CheY-like_superfamily"/>
</dbReference>
<dbReference type="GO" id="GO:0042802">
    <property type="term" value="F:identical protein binding"/>
    <property type="evidence" value="ECO:0007669"/>
    <property type="project" value="UniProtKB-ARBA"/>
</dbReference>
<feature type="domain" description="OmpR/PhoB-type" evidence="11">
    <location>
        <begin position="121"/>
        <end position="225"/>
    </location>
</feature>
<keyword evidence="2" id="KW-0963">Cytoplasm</keyword>
<evidence type="ECO:0000256" key="9">
    <source>
        <dbReference type="PROSITE-ProRule" id="PRU01091"/>
    </source>
</evidence>
<evidence type="ECO:0000256" key="2">
    <source>
        <dbReference type="ARBA" id="ARBA00022490"/>
    </source>
</evidence>
<dbReference type="Gene3D" id="6.10.250.690">
    <property type="match status" value="1"/>
</dbReference>
<dbReference type="SMART" id="SM00448">
    <property type="entry name" value="REC"/>
    <property type="match status" value="1"/>
</dbReference>
<dbReference type="PROSITE" id="PS51755">
    <property type="entry name" value="OMPR_PHOB"/>
    <property type="match status" value="1"/>
</dbReference>
<gene>
    <name evidence="12" type="primary">creB</name>
    <name evidence="12" type="ORF">KL86DPRO_20579</name>
</gene>
<dbReference type="PANTHER" id="PTHR48111">
    <property type="entry name" value="REGULATOR OF RPOS"/>
    <property type="match status" value="1"/>
</dbReference>
<keyword evidence="4" id="KW-0902">Two-component regulatory system</keyword>
<evidence type="ECO:0000256" key="7">
    <source>
        <dbReference type="ARBA" id="ARBA00023163"/>
    </source>
</evidence>
<evidence type="ECO:0000259" key="10">
    <source>
        <dbReference type="PROSITE" id="PS50110"/>
    </source>
</evidence>
<dbReference type="SUPFAM" id="SSF46894">
    <property type="entry name" value="C-terminal effector domain of the bipartite response regulators"/>
    <property type="match status" value="1"/>
</dbReference>
<dbReference type="GO" id="GO:0045893">
    <property type="term" value="P:positive regulation of DNA-templated transcription"/>
    <property type="evidence" value="ECO:0007669"/>
    <property type="project" value="UniProtKB-ARBA"/>
</dbReference>
<dbReference type="Gene3D" id="3.40.50.2300">
    <property type="match status" value="1"/>
</dbReference>
<evidence type="ECO:0000256" key="5">
    <source>
        <dbReference type="ARBA" id="ARBA00023015"/>
    </source>
</evidence>
<evidence type="ECO:0000259" key="11">
    <source>
        <dbReference type="PROSITE" id="PS51755"/>
    </source>
</evidence>
<dbReference type="SUPFAM" id="SSF52172">
    <property type="entry name" value="CheY-like"/>
    <property type="match status" value="1"/>
</dbReference>
<dbReference type="GO" id="GO:0032993">
    <property type="term" value="C:protein-DNA complex"/>
    <property type="evidence" value="ECO:0007669"/>
    <property type="project" value="TreeGrafter"/>
</dbReference>
<feature type="modified residue" description="4-aspartylphosphate" evidence="8">
    <location>
        <position position="52"/>
    </location>
</feature>
<dbReference type="EMBL" id="FLUQ01000002">
    <property type="protein sequence ID" value="SBW05962.1"/>
    <property type="molecule type" value="Genomic_DNA"/>
</dbReference>
<dbReference type="PROSITE" id="PS50110">
    <property type="entry name" value="RESPONSE_REGULATORY"/>
    <property type="match status" value="1"/>
</dbReference>
<evidence type="ECO:0000256" key="4">
    <source>
        <dbReference type="ARBA" id="ARBA00023012"/>
    </source>
</evidence>
<evidence type="ECO:0000256" key="8">
    <source>
        <dbReference type="PROSITE-ProRule" id="PRU00169"/>
    </source>
</evidence>
<dbReference type="PANTHER" id="PTHR48111:SF6">
    <property type="entry name" value="TRANSCRIPTIONAL REGULATORY PROTEIN CREB"/>
    <property type="match status" value="1"/>
</dbReference>
<evidence type="ECO:0000256" key="1">
    <source>
        <dbReference type="ARBA" id="ARBA00004496"/>
    </source>
</evidence>
<feature type="DNA-binding region" description="OmpR/PhoB-type" evidence="9">
    <location>
        <begin position="121"/>
        <end position="225"/>
    </location>
</feature>
<protein>
    <submittedName>
        <fullName evidence="12">DNA-binding response regulator in two-component regulatory system with CreC</fullName>
    </submittedName>
</protein>
<dbReference type="InterPro" id="IPR016032">
    <property type="entry name" value="Sig_transdc_resp-reg_C-effctor"/>
</dbReference>
<keyword evidence="3 8" id="KW-0597">Phosphoprotein</keyword>
<reference evidence="12" key="1">
    <citation type="submission" date="2016-04" db="EMBL/GenBank/DDBJ databases">
        <authorList>
            <person name="Evans L.H."/>
            <person name="Alamgir A."/>
            <person name="Owens N."/>
            <person name="Weber N.D."/>
            <person name="Virtaneva K."/>
            <person name="Barbian K."/>
            <person name="Babar A."/>
            <person name="Rosenke K."/>
        </authorList>
    </citation>
    <scope>NUCLEOTIDE SEQUENCE</scope>
    <source>
        <strain evidence="12">86</strain>
    </source>
</reference>
<feature type="domain" description="Response regulatory" evidence="10">
    <location>
        <begin position="3"/>
        <end position="116"/>
    </location>
</feature>
<name>A0A212K2T4_9DELT</name>
<keyword evidence="7" id="KW-0804">Transcription</keyword>
<accession>A0A212K2T4</accession>
<dbReference type="GO" id="GO:0000156">
    <property type="term" value="F:phosphorelay response regulator activity"/>
    <property type="evidence" value="ECO:0007669"/>
    <property type="project" value="TreeGrafter"/>
</dbReference>
<dbReference type="AlphaFoldDB" id="A0A212K2T4"/>
<dbReference type="InterPro" id="IPR039420">
    <property type="entry name" value="WalR-like"/>
</dbReference>
<dbReference type="InterPro" id="IPR001867">
    <property type="entry name" value="OmpR/PhoB-type_DNA-bd"/>
</dbReference>
<evidence type="ECO:0000313" key="12">
    <source>
        <dbReference type="EMBL" id="SBW05962.1"/>
    </source>
</evidence>
<dbReference type="GO" id="GO:0005829">
    <property type="term" value="C:cytosol"/>
    <property type="evidence" value="ECO:0007669"/>
    <property type="project" value="TreeGrafter"/>
</dbReference>
<keyword evidence="5" id="KW-0805">Transcription regulation</keyword>
<dbReference type="InterPro" id="IPR036388">
    <property type="entry name" value="WH-like_DNA-bd_sf"/>
</dbReference>
<organism evidence="12">
    <name type="scientific">uncultured delta proteobacterium</name>
    <dbReference type="NCBI Taxonomy" id="34034"/>
    <lineage>
        <taxon>Bacteria</taxon>
        <taxon>Deltaproteobacteria</taxon>
        <taxon>environmental samples</taxon>
    </lineage>
</organism>
<proteinExistence type="predicted"/>